<dbReference type="Gene3D" id="1.20.1260.10">
    <property type="match status" value="1"/>
</dbReference>
<dbReference type="InterPro" id="IPR006311">
    <property type="entry name" value="TAT_signal"/>
</dbReference>
<dbReference type="Proteomes" id="UP000237684">
    <property type="component" value="Unassembled WGS sequence"/>
</dbReference>
<gene>
    <name evidence="1" type="ORF">B1R32_10690</name>
</gene>
<dbReference type="InterPro" id="IPR012347">
    <property type="entry name" value="Ferritin-like"/>
</dbReference>
<dbReference type="OrthoDB" id="954262at2"/>
<comment type="caution">
    <text evidence="1">The sequence shown here is derived from an EMBL/GenBank/DDBJ whole genome shotgun (WGS) entry which is preliminary data.</text>
</comment>
<dbReference type="PANTHER" id="PTHR31694">
    <property type="entry name" value="DESICCATION-LIKE PROTEIN"/>
    <property type="match status" value="1"/>
</dbReference>
<dbReference type="RefSeq" id="WP_105483383.1">
    <property type="nucleotide sequence ID" value="NZ_NIGF01000006.1"/>
</dbReference>
<keyword evidence="2" id="KW-1185">Reference proteome</keyword>
<dbReference type="InterPro" id="IPR052965">
    <property type="entry name" value="Pigment-catalase-like"/>
</dbReference>
<evidence type="ECO:0000313" key="2">
    <source>
        <dbReference type="Proteomes" id="UP000237684"/>
    </source>
</evidence>
<reference evidence="1 2" key="1">
    <citation type="journal article" date="2018" name="Syst. Appl. Microbiol.">
        <title>Abditibacterium utsteinense sp. nov., the first cultivated member of candidate phylum FBP, isolated from ice-free Antarctic soil samples.</title>
        <authorList>
            <person name="Tahon G."/>
            <person name="Tytgat B."/>
            <person name="Lebbe L."/>
            <person name="Carlier A."/>
            <person name="Willems A."/>
        </authorList>
    </citation>
    <scope>NUCLEOTIDE SEQUENCE [LARGE SCALE GENOMIC DNA]</scope>
    <source>
        <strain evidence="1 2">LMG 29911</strain>
    </source>
</reference>
<dbReference type="AlphaFoldDB" id="A0A2S8STW2"/>
<dbReference type="PANTHER" id="PTHR31694:SF26">
    <property type="entry name" value="OS05G0151100 PROTEIN"/>
    <property type="match status" value="1"/>
</dbReference>
<name>A0A2S8STW2_9BACT</name>
<sequence length="280" mass="29482">MNDIKIETSGAALSETTSATARDTSRRDWLRHAGTVAGILALGSTATRVLAQDAAPGAAMPGTDPGTEAMPGMTPADGQSAAPMMADKEYASVVEDKATNPNHPEIVIPRAAKTAAPSDVEILNFALGLEYLEADFYARVVQAHQDRAYLPPRVYQAAQKLATDEAAHVEAILDILGRAGATPVAKPQFQFPENVFFAPLAFLDLAATFEVTGTGAYLGAAPKVKSSDALKFAASVYGIEARHTALIRSLNGQTFAPSAFELPLTVEEVTKRVAPFILSA</sequence>
<dbReference type="EMBL" id="NIGF01000006">
    <property type="protein sequence ID" value="PQV64244.1"/>
    <property type="molecule type" value="Genomic_DNA"/>
</dbReference>
<evidence type="ECO:0000313" key="1">
    <source>
        <dbReference type="EMBL" id="PQV64244.1"/>
    </source>
</evidence>
<protein>
    <submittedName>
        <fullName evidence="1">Ferritin-like domain-containing protein</fullName>
    </submittedName>
</protein>
<organism evidence="1 2">
    <name type="scientific">Abditibacterium utsteinense</name>
    <dbReference type="NCBI Taxonomy" id="1960156"/>
    <lineage>
        <taxon>Bacteria</taxon>
        <taxon>Pseudomonadati</taxon>
        <taxon>Abditibacteriota</taxon>
        <taxon>Abditibacteriia</taxon>
        <taxon>Abditibacteriales</taxon>
        <taxon>Abditibacteriaceae</taxon>
        <taxon>Abditibacterium</taxon>
    </lineage>
</organism>
<accession>A0A2S8STW2</accession>
<dbReference type="SUPFAM" id="SSF47240">
    <property type="entry name" value="Ferritin-like"/>
    <property type="match status" value="1"/>
</dbReference>
<dbReference type="Pfam" id="PF13668">
    <property type="entry name" value="Ferritin_2"/>
    <property type="match status" value="1"/>
</dbReference>
<dbReference type="InterPro" id="IPR009078">
    <property type="entry name" value="Ferritin-like_SF"/>
</dbReference>
<dbReference type="InParanoid" id="A0A2S8STW2"/>
<proteinExistence type="predicted"/>
<dbReference type="PROSITE" id="PS51318">
    <property type="entry name" value="TAT"/>
    <property type="match status" value="1"/>
</dbReference>